<evidence type="ECO:0000313" key="3">
    <source>
        <dbReference type="Proteomes" id="UP000014387"/>
    </source>
</evidence>
<dbReference type="InterPro" id="IPR052200">
    <property type="entry name" value="Protoporphyrinogen_IX_DH"/>
</dbReference>
<proteinExistence type="predicted"/>
<dbReference type="SUPFAM" id="SSF52218">
    <property type="entry name" value="Flavoproteins"/>
    <property type="match status" value="1"/>
</dbReference>
<organism evidence="2 3">
    <name type="scientific">Gleimia europaea ACS-120-V-Col10b</name>
    <dbReference type="NCBI Taxonomy" id="883069"/>
    <lineage>
        <taxon>Bacteria</taxon>
        <taxon>Bacillati</taxon>
        <taxon>Actinomycetota</taxon>
        <taxon>Actinomycetes</taxon>
        <taxon>Actinomycetales</taxon>
        <taxon>Actinomycetaceae</taxon>
        <taxon>Gleimia</taxon>
    </lineage>
</organism>
<dbReference type="GO" id="GO:0070819">
    <property type="term" value="F:menaquinone-dependent protoporphyrinogen oxidase activity"/>
    <property type="evidence" value="ECO:0007669"/>
    <property type="project" value="TreeGrafter"/>
</dbReference>
<dbReference type="RefSeq" id="WP_016445031.1">
    <property type="nucleotide sequence ID" value="NZ_KE150268.1"/>
</dbReference>
<dbReference type="Pfam" id="PF12724">
    <property type="entry name" value="Flavodoxin_5"/>
    <property type="match status" value="1"/>
</dbReference>
<keyword evidence="3" id="KW-1185">Reference proteome</keyword>
<dbReference type="InterPro" id="IPR026816">
    <property type="entry name" value="Flavodoxin_dom"/>
</dbReference>
<accession>A0A9W5RD35</accession>
<dbReference type="InterPro" id="IPR029039">
    <property type="entry name" value="Flavoprotein-like_sf"/>
</dbReference>
<dbReference type="Gene3D" id="3.40.50.360">
    <property type="match status" value="1"/>
</dbReference>
<gene>
    <name evidence="2" type="ORF">HMPREF9238_01715</name>
</gene>
<name>A0A9W5RD35_9ACTO</name>
<dbReference type="PROSITE" id="PS50902">
    <property type="entry name" value="FLAVODOXIN_LIKE"/>
    <property type="match status" value="1"/>
</dbReference>
<dbReference type="Proteomes" id="UP000014387">
    <property type="component" value="Unassembled WGS sequence"/>
</dbReference>
<evidence type="ECO:0000259" key="1">
    <source>
        <dbReference type="PROSITE" id="PS50902"/>
    </source>
</evidence>
<feature type="domain" description="Flavodoxin-like" evidence="1">
    <location>
        <begin position="3"/>
        <end position="164"/>
    </location>
</feature>
<dbReference type="AlphaFoldDB" id="A0A9W5RD35"/>
<protein>
    <recommendedName>
        <fullName evidence="1">Flavodoxin-like domain-containing protein</fullName>
    </recommendedName>
</protein>
<reference evidence="2 3" key="1">
    <citation type="submission" date="2013-05" db="EMBL/GenBank/DDBJ databases">
        <title>The Genome Sequence of Actinomyces europaeus ACS-120-V-COL10B.</title>
        <authorList>
            <consortium name="The Broad Institute Genomics Platform"/>
            <person name="Earl A."/>
            <person name="Ward D."/>
            <person name="Feldgarden M."/>
            <person name="Gevers D."/>
            <person name="Saerens B."/>
            <person name="Vaneechoutte M."/>
            <person name="Walker B."/>
            <person name="Young S."/>
            <person name="Zeng Q."/>
            <person name="Gargeya S."/>
            <person name="Fitzgerald M."/>
            <person name="Haas B."/>
            <person name="Abouelleil A."/>
            <person name="Allen A.W."/>
            <person name="Alvarado L."/>
            <person name="Arachchi H.M."/>
            <person name="Berlin A.M."/>
            <person name="Chapman S.B."/>
            <person name="Gainer-Dewar J."/>
            <person name="Goldberg J."/>
            <person name="Griggs A."/>
            <person name="Gujja S."/>
            <person name="Hansen M."/>
            <person name="Howarth C."/>
            <person name="Imamovic A."/>
            <person name="Ireland A."/>
            <person name="Larimer J."/>
            <person name="McCowan C."/>
            <person name="Murphy C."/>
            <person name="Pearson M."/>
            <person name="Poon T.W."/>
            <person name="Priest M."/>
            <person name="Roberts A."/>
            <person name="Saif S."/>
            <person name="Shea T."/>
            <person name="Sisk P."/>
            <person name="Sykes S."/>
            <person name="Wortman J."/>
            <person name="Nusbaum C."/>
            <person name="Birren B."/>
        </authorList>
    </citation>
    <scope>NUCLEOTIDE SEQUENCE [LARGE SCALE GENOMIC DNA]</scope>
    <source>
        <strain evidence="2 3">ACS-120-V-Col10b</strain>
    </source>
</reference>
<dbReference type="InterPro" id="IPR008254">
    <property type="entry name" value="Flavodoxin/NO_synth"/>
</dbReference>
<dbReference type="PANTHER" id="PTHR38030:SF2">
    <property type="entry name" value="PROTOPORPHYRINOGEN IX DEHYDROGENASE [QUINONE]"/>
    <property type="match status" value="1"/>
</dbReference>
<evidence type="ECO:0000313" key="2">
    <source>
        <dbReference type="EMBL" id="EPD29398.1"/>
    </source>
</evidence>
<dbReference type="EMBL" id="AGWN01000005">
    <property type="protein sequence ID" value="EPD29398.1"/>
    <property type="molecule type" value="Genomic_DNA"/>
</dbReference>
<sequence length="164" mass="18216">MKILVVWASRHGSTRDIANAIYEELRSEGIDVDIVNAADAKDISEYGGVVLGSSVHMTQWEESMRIFMKEHQAELFEKHLWTFSAGLSSVPTGLVKDPARVGATQIGVQPRMNKQFSGCLDPSKLSLRERTIARLGGAAEGDFRDWDDIRGWARAVAKDVKSLR</sequence>
<comment type="caution">
    <text evidence="2">The sequence shown here is derived from an EMBL/GenBank/DDBJ whole genome shotgun (WGS) entry which is preliminary data.</text>
</comment>
<dbReference type="OrthoDB" id="129384at2"/>
<dbReference type="GO" id="GO:0010181">
    <property type="term" value="F:FMN binding"/>
    <property type="evidence" value="ECO:0007669"/>
    <property type="project" value="InterPro"/>
</dbReference>
<dbReference type="PANTHER" id="PTHR38030">
    <property type="entry name" value="PROTOPORPHYRINOGEN IX DEHYDROGENASE [MENAQUINONE]"/>
    <property type="match status" value="1"/>
</dbReference>
<dbReference type="GO" id="GO:0006783">
    <property type="term" value="P:heme biosynthetic process"/>
    <property type="evidence" value="ECO:0007669"/>
    <property type="project" value="TreeGrafter"/>
</dbReference>